<accession>A0ABW0WHD5</accession>
<name>A0ABW0WHD5_STRNO</name>
<keyword evidence="2" id="KW-0732">Signal</keyword>
<evidence type="ECO:0000313" key="3">
    <source>
        <dbReference type="EMBL" id="MFC5657682.1"/>
    </source>
</evidence>
<comment type="caution">
    <text evidence="3">The sequence shown here is derived from an EMBL/GenBank/DDBJ whole genome shotgun (WGS) entry which is preliminary data.</text>
</comment>
<organism evidence="3 4">
    <name type="scientific">Streptomyces nogalater</name>
    <dbReference type="NCBI Taxonomy" id="38314"/>
    <lineage>
        <taxon>Bacteria</taxon>
        <taxon>Bacillati</taxon>
        <taxon>Actinomycetota</taxon>
        <taxon>Actinomycetes</taxon>
        <taxon>Kitasatosporales</taxon>
        <taxon>Streptomycetaceae</taxon>
        <taxon>Streptomyces</taxon>
    </lineage>
</organism>
<dbReference type="EMBL" id="JBHSOE010000032">
    <property type="protein sequence ID" value="MFC5657682.1"/>
    <property type="molecule type" value="Genomic_DNA"/>
</dbReference>
<gene>
    <name evidence="3" type="ORF">ACFP3J_19590</name>
</gene>
<evidence type="ECO:0000256" key="2">
    <source>
        <dbReference type="SAM" id="SignalP"/>
    </source>
</evidence>
<dbReference type="RefSeq" id="WP_344352366.1">
    <property type="nucleotide sequence ID" value="NZ_BAAASM010000060.1"/>
</dbReference>
<protein>
    <submittedName>
        <fullName evidence="3">Uncharacterized protein</fullName>
    </submittedName>
</protein>
<evidence type="ECO:0000256" key="1">
    <source>
        <dbReference type="SAM" id="MobiDB-lite"/>
    </source>
</evidence>
<evidence type="ECO:0000313" key="4">
    <source>
        <dbReference type="Proteomes" id="UP001596065"/>
    </source>
</evidence>
<proteinExistence type="predicted"/>
<reference evidence="4" key="1">
    <citation type="journal article" date="2019" name="Int. J. Syst. Evol. Microbiol.">
        <title>The Global Catalogue of Microorganisms (GCM) 10K type strain sequencing project: providing services to taxonomists for standard genome sequencing and annotation.</title>
        <authorList>
            <consortium name="The Broad Institute Genomics Platform"/>
            <consortium name="The Broad Institute Genome Sequencing Center for Infectious Disease"/>
            <person name="Wu L."/>
            <person name="Ma J."/>
        </authorList>
    </citation>
    <scope>NUCLEOTIDE SEQUENCE [LARGE SCALE GENOMIC DNA]</scope>
    <source>
        <strain evidence="4">KCTC 5701</strain>
    </source>
</reference>
<feature type="chain" id="PRO_5046871843" evidence="2">
    <location>
        <begin position="16"/>
        <end position="213"/>
    </location>
</feature>
<dbReference type="Proteomes" id="UP001596065">
    <property type="component" value="Unassembled WGS sequence"/>
</dbReference>
<feature type="region of interest" description="Disordered" evidence="1">
    <location>
        <begin position="30"/>
        <end position="69"/>
    </location>
</feature>
<keyword evidence="4" id="KW-1185">Reference proteome</keyword>
<sequence length="213" mass="22577">MVLLAICVGASPAMADGTESDGSLVVNTAEPQETDPADTGVVDIPADKVNVEPDIPSSGGDHSKNEPDRVDCNVYNYYTPSYKGGDHHKGVGPKLGNTNNTSHTATSKFTSEVTGSVGVSISGSLAVSVEAMIAKIEAKYDVTLSASMTAKLGNEMSVPTPAHKTTHAAYGVYRLRNQGTSWRQLESCKTTPKVTVTSYTPDYVGWYIWETNA</sequence>
<feature type="signal peptide" evidence="2">
    <location>
        <begin position="1"/>
        <end position="15"/>
    </location>
</feature>